<accession>A0A1J5QGH4</accession>
<gene>
    <name evidence="1" type="ORF">GALL_417100</name>
</gene>
<organism evidence="1">
    <name type="scientific">mine drainage metagenome</name>
    <dbReference type="NCBI Taxonomy" id="410659"/>
    <lineage>
        <taxon>unclassified sequences</taxon>
        <taxon>metagenomes</taxon>
        <taxon>ecological metagenomes</taxon>
    </lineage>
</organism>
<evidence type="ECO:0000313" key="1">
    <source>
        <dbReference type="EMBL" id="OIQ76603.1"/>
    </source>
</evidence>
<sequence>MNPIDGLPTEAALKATALLVLEDEPELWLGILQSSALRTASSISLQKSPRSLEEIELACSWLDNSVVFVVLDPVWSAAPAVTAISLRPRRMPTM</sequence>
<reference evidence="1" key="1">
    <citation type="submission" date="2016-10" db="EMBL/GenBank/DDBJ databases">
        <title>Sequence of Gallionella enrichment culture.</title>
        <authorList>
            <person name="Poehlein A."/>
            <person name="Muehling M."/>
            <person name="Daniel R."/>
        </authorList>
    </citation>
    <scope>NUCLEOTIDE SEQUENCE</scope>
</reference>
<dbReference type="EMBL" id="MLJW01001822">
    <property type="protein sequence ID" value="OIQ76603.1"/>
    <property type="molecule type" value="Genomic_DNA"/>
</dbReference>
<comment type="caution">
    <text evidence="1">The sequence shown here is derived from an EMBL/GenBank/DDBJ whole genome shotgun (WGS) entry which is preliminary data.</text>
</comment>
<protein>
    <submittedName>
        <fullName evidence="1">Uncharacterized protein</fullName>
    </submittedName>
</protein>
<proteinExistence type="predicted"/>
<name>A0A1J5QGH4_9ZZZZ</name>
<dbReference type="AlphaFoldDB" id="A0A1J5QGH4"/>